<evidence type="ECO:0000256" key="8">
    <source>
        <dbReference type="ARBA" id="ARBA00023175"/>
    </source>
</evidence>
<keyword evidence="6 10" id="KW-0067">ATP-binding</keyword>
<keyword evidence="15" id="KW-1185">Reference proteome</keyword>
<dbReference type="PANTHER" id="PTHR47972">
    <property type="entry name" value="KINESIN-LIKE PROTEIN KLP-3"/>
    <property type="match status" value="1"/>
</dbReference>
<dbReference type="OrthoDB" id="3176171at2759"/>
<dbReference type="PANTHER" id="PTHR47972:SF45">
    <property type="entry name" value="PROTEIN CLARET SEGREGATIONAL"/>
    <property type="match status" value="1"/>
</dbReference>
<dbReference type="GO" id="GO:0005874">
    <property type="term" value="C:microtubule"/>
    <property type="evidence" value="ECO:0007669"/>
    <property type="project" value="UniProtKB-KW"/>
</dbReference>
<evidence type="ECO:0000256" key="9">
    <source>
        <dbReference type="ARBA" id="ARBA00023212"/>
    </source>
</evidence>
<dbReference type="InterPro" id="IPR027640">
    <property type="entry name" value="Kinesin-like_fam"/>
</dbReference>
<evidence type="ECO:0000256" key="2">
    <source>
        <dbReference type="ARBA" id="ARBA00010899"/>
    </source>
</evidence>
<gene>
    <name evidence="14" type="ORF">PACLA_8A020171</name>
</gene>
<evidence type="ECO:0000256" key="10">
    <source>
        <dbReference type="PROSITE-ProRule" id="PRU00283"/>
    </source>
</evidence>
<name>A0A6S7GLF3_PARCT</name>
<evidence type="ECO:0000256" key="1">
    <source>
        <dbReference type="ARBA" id="ARBA00004245"/>
    </source>
</evidence>
<dbReference type="PROSITE" id="PS00411">
    <property type="entry name" value="KINESIN_MOTOR_1"/>
    <property type="match status" value="1"/>
</dbReference>
<dbReference type="GO" id="GO:0090307">
    <property type="term" value="P:mitotic spindle assembly"/>
    <property type="evidence" value="ECO:0007669"/>
    <property type="project" value="UniProtKB-ARBA"/>
</dbReference>
<keyword evidence="5 10" id="KW-0547">Nucleotide-binding</keyword>
<dbReference type="PROSITE" id="PS50067">
    <property type="entry name" value="KINESIN_MOTOR_2"/>
    <property type="match status" value="1"/>
</dbReference>
<organism evidence="14 15">
    <name type="scientific">Paramuricea clavata</name>
    <name type="common">Red gorgonian</name>
    <name type="synonym">Violescent sea-whip</name>
    <dbReference type="NCBI Taxonomy" id="317549"/>
    <lineage>
        <taxon>Eukaryota</taxon>
        <taxon>Metazoa</taxon>
        <taxon>Cnidaria</taxon>
        <taxon>Anthozoa</taxon>
        <taxon>Octocorallia</taxon>
        <taxon>Malacalcyonacea</taxon>
        <taxon>Plexauridae</taxon>
        <taxon>Paramuricea</taxon>
    </lineage>
</organism>
<keyword evidence="7 12" id="KW-0175">Coiled coil</keyword>
<evidence type="ECO:0000256" key="5">
    <source>
        <dbReference type="ARBA" id="ARBA00022741"/>
    </source>
</evidence>
<keyword evidence="9" id="KW-0206">Cytoskeleton</keyword>
<feature type="coiled-coil region" evidence="12">
    <location>
        <begin position="124"/>
        <end position="284"/>
    </location>
</feature>
<dbReference type="Pfam" id="PF00225">
    <property type="entry name" value="Kinesin"/>
    <property type="match status" value="1"/>
</dbReference>
<dbReference type="PRINTS" id="PR00380">
    <property type="entry name" value="KINESINHEAVY"/>
</dbReference>
<evidence type="ECO:0000256" key="4">
    <source>
        <dbReference type="ARBA" id="ARBA00022701"/>
    </source>
</evidence>
<dbReference type="GO" id="GO:0003777">
    <property type="term" value="F:microtubule motor activity"/>
    <property type="evidence" value="ECO:0007669"/>
    <property type="project" value="InterPro"/>
</dbReference>
<comment type="subcellular location">
    <subcellularLocation>
        <location evidence="1">Cytoplasm</location>
        <location evidence="1">Cytoskeleton</location>
    </subcellularLocation>
</comment>
<protein>
    <recommendedName>
        <fullName evidence="11">Kinesin-like protein</fullName>
    </recommendedName>
</protein>
<dbReference type="InterPro" id="IPR019821">
    <property type="entry name" value="Kinesin_motor_CS"/>
</dbReference>
<evidence type="ECO:0000256" key="12">
    <source>
        <dbReference type="SAM" id="Coils"/>
    </source>
</evidence>
<dbReference type="InterPro" id="IPR036961">
    <property type="entry name" value="Kinesin_motor_dom_sf"/>
</dbReference>
<dbReference type="Proteomes" id="UP001152795">
    <property type="component" value="Unassembled WGS sequence"/>
</dbReference>
<feature type="compositionally biased region" description="Basic residues" evidence="13">
    <location>
        <begin position="45"/>
        <end position="55"/>
    </location>
</feature>
<sequence>MNSKENASSKLKQPIVVRRATLATCQQRNNEAPSTVNTRASSISKRNKAPSHVKRPPAATQSTQQRSLKRQNSNTENMAPAAKVRKGETAIVGKKKGAPKRAAWDYKGRMEDMEQYLSKMKGVQQESIQRIETLESQKNKLQGNVVIKEKEKEEASALSKELQSRLEEKSIAERELREEVEREREEKDRIDREREEYKFELELARNEVKTLKQRISTMTTEILSVNTELDATKVAYKKANNEIERQSSLISELQSTIECNRKTIEDIEAKLRDEETIRRKLHNAVQELKGNIRVYCRVRPSLPSEEDAPLTKIDFENDTDVVLHNGNESISGTKRQASKLPFTFDKVFPPVSTQETVFTEISQLVQSVLDGYNVCIFAYGQTGSGKTFTMEGDLDERETWGMIPRALEQVFYTCESLTGSKGWKYDMEASFLEIYNETIRDLLATGDATTKHEIKQVVTNNGKQANDVFVTNLKTVSVKSTDQVSSLLHKAYENRAVAATNCNERSSRSHSVFRLKLTGNNEITKEQCQGTLSLVDLAGSERLSQSGSTGARLKETQNINKSLSNLGIVFNALANKDSHVPYRNSKLTYLLQNSIGGNSKSLMFVNISPREDSLQETLSSLRFATKVNTCNIGTAQKVKKN</sequence>
<dbReference type="FunFam" id="3.40.850.10:FF:000065">
    <property type="entry name" value="Kinesin-like protein"/>
    <property type="match status" value="1"/>
</dbReference>
<dbReference type="InterPro" id="IPR027417">
    <property type="entry name" value="P-loop_NTPase"/>
</dbReference>
<reference evidence="14" key="1">
    <citation type="submission" date="2020-04" db="EMBL/GenBank/DDBJ databases">
        <authorList>
            <person name="Alioto T."/>
            <person name="Alioto T."/>
            <person name="Gomez Garrido J."/>
        </authorList>
    </citation>
    <scope>NUCLEOTIDE SEQUENCE</scope>
    <source>
        <strain evidence="14">A484AB</strain>
    </source>
</reference>
<dbReference type="SMART" id="SM00129">
    <property type="entry name" value="KISc"/>
    <property type="match status" value="1"/>
</dbReference>
<proteinExistence type="inferred from homology"/>
<dbReference type="Gene3D" id="3.40.850.10">
    <property type="entry name" value="Kinesin motor domain"/>
    <property type="match status" value="1"/>
</dbReference>
<feature type="binding site" evidence="10">
    <location>
        <begin position="380"/>
        <end position="387"/>
    </location>
    <ligand>
        <name>ATP</name>
        <dbReference type="ChEBI" id="CHEBI:30616"/>
    </ligand>
</feature>
<keyword evidence="8 10" id="KW-0505">Motor protein</keyword>
<evidence type="ECO:0000256" key="3">
    <source>
        <dbReference type="ARBA" id="ARBA00022490"/>
    </source>
</evidence>
<comment type="similarity">
    <text evidence="2">Belongs to the TRAFAC class myosin-kinesin ATPase superfamily. Kinesin family. KIN-14 subfamily.</text>
</comment>
<evidence type="ECO:0000256" key="11">
    <source>
        <dbReference type="RuleBase" id="RU000394"/>
    </source>
</evidence>
<dbReference type="CDD" id="cd01366">
    <property type="entry name" value="KISc_C_terminal"/>
    <property type="match status" value="1"/>
</dbReference>
<keyword evidence="4 11" id="KW-0493">Microtubule</keyword>
<accession>A0A6S7GLF3</accession>
<feature type="compositionally biased region" description="Polar residues" evidence="13">
    <location>
        <begin position="59"/>
        <end position="77"/>
    </location>
</feature>
<dbReference type="SUPFAM" id="SSF52540">
    <property type="entry name" value="P-loop containing nucleoside triphosphate hydrolases"/>
    <property type="match status" value="1"/>
</dbReference>
<evidence type="ECO:0000313" key="14">
    <source>
        <dbReference type="EMBL" id="CAB3992465.1"/>
    </source>
</evidence>
<evidence type="ECO:0000313" key="15">
    <source>
        <dbReference type="Proteomes" id="UP001152795"/>
    </source>
</evidence>
<dbReference type="GO" id="GO:0005524">
    <property type="term" value="F:ATP binding"/>
    <property type="evidence" value="ECO:0007669"/>
    <property type="project" value="UniProtKB-UniRule"/>
</dbReference>
<dbReference type="InterPro" id="IPR001752">
    <property type="entry name" value="Kinesin_motor_dom"/>
</dbReference>
<evidence type="ECO:0000256" key="13">
    <source>
        <dbReference type="SAM" id="MobiDB-lite"/>
    </source>
</evidence>
<comment type="caution">
    <text evidence="14">The sequence shown here is derived from an EMBL/GenBank/DDBJ whole genome shotgun (WGS) entry which is preliminary data.</text>
</comment>
<dbReference type="GO" id="GO:0008017">
    <property type="term" value="F:microtubule binding"/>
    <property type="evidence" value="ECO:0007669"/>
    <property type="project" value="InterPro"/>
</dbReference>
<feature type="compositionally biased region" description="Polar residues" evidence="13">
    <location>
        <begin position="24"/>
        <end position="44"/>
    </location>
</feature>
<evidence type="ECO:0000256" key="6">
    <source>
        <dbReference type="ARBA" id="ARBA00022840"/>
    </source>
</evidence>
<dbReference type="GO" id="GO:0007018">
    <property type="term" value="P:microtubule-based movement"/>
    <property type="evidence" value="ECO:0007669"/>
    <property type="project" value="InterPro"/>
</dbReference>
<feature type="region of interest" description="Disordered" evidence="13">
    <location>
        <begin position="24"/>
        <end position="87"/>
    </location>
</feature>
<dbReference type="EMBL" id="CACRXK020002058">
    <property type="protein sequence ID" value="CAB3992465.1"/>
    <property type="molecule type" value="Genomic_DNA"/>
</dbReference>
<evidence type="ECO:0000256" key="7">
    <source>
        <dbReference type="ARBA" id="ARBA00023054"/>
    </source>
</evidence>
<keyword evidence="3" id="KW-0963">Cytoplasm</keyword>
<dbReference type="AlphaFoldDB" id="A0A6S7GLF3"/>